<dbReference type="PANTHER" id="PTHR10662:SF22">
    <property type="entry name" value="NUCLEAR RNA EXPORT FACTOR 1"/>
    <property type="match status" value="1"/>
</dbReference>
<evidence type="ECO:0000256" key="7">
    <source>
        <dbReference type="ARBA" id="ARBA00022816"/>
    </source>
</evidence>
<keyword evidence="6" id="KW-0677">Repeat</keyword>
<gene>
    <name evidence="14" type="ORF">BU16DRAFT_427994</name>
</gene>
<feature type="non-terminal residue" evidence="14">
    <location>
        <position position="638"/>
    </location>
</feature>
<dbReference type="InterPro" id="IPR018222">
    <property type="entry name" value="Nuclear_transport_factor_2_euk"/>
</dbReference>
<dbReference type="FunFam" id="3.80.10.10:FF:000296">
    <property type="entry name" value="mRNA export factor MEX67"/>
    <property type="match status" value="1"/>
</dbReference>
<dbReference type="EMBL" id="MU004185">
    <property type="protein sequence ID" value="KAF2498307.1"/>
    <property type="molecule type" value="Genomic_DNA"/>
</dbReference>
<dbReference type="Gene3D" id="1.10.8.10">
    <property type="entry name" value="DNA helicase RuvA subunit, C-terminal domain"/>
    <property type="match status" value="1"/>
</dbReference>
<feature type="non-terminal residue" evidence="14">
    <location>
        <position position="1"/>
    </location>
</feature>
<evidence type="ECO:0000256" key="11">
    <source>
        <dbReference type="SAM" id="MobiDB-lite"/>
    </source>
</evidence>
<keyword evidence="3" id="KW-0813">Transport</keyword>
<evidence type="ECO:0000259" key="13">
    <source>
        <dbReference type="PROSITE" id="PS51281"/>
    </source>
</evidence>
<reference evidence="14" key="1">
    <citation type="journal article" date="2020" name="Stud. Mycol.">
        <title>101 Dothideomycetes genomes: a test case for predicting lifestyles and emergence of pathogens.</title>
        <authorList>
            <person name="Haridas S."/>
            <person name="Albert R."/>
            <person name="Binder M."/>
            <person name="Bloem J."/>
            <person name="Labutti K."/>
            <person name="Salamov A."/>
            <person name="Andreopoulos B."/>
            <person name="Baker S."/>
            <person name="Barry K."/>
            <person name="Bills G."/>
            <person name="Bluhm B."/>
            <person name="Cannon C."/>
            <person name="Castanera R."/>
            <person name="Culley D."/>
            <person name="Daum C."/>
            <person name="Ezra D."/>
            <person name="Gonzalez J."/>
            <person name="Henrissat B."/>
            <person name="Kuo A."/>
            <person name="Liang C."/>
            <person name="Lipzen A."/>
            <person name="Lutzoni F."/>
            <person name="Magnuson J."/>
            <person name="Mondo S."/>
            <person name="Nolan M."/>
            <person name="Ohm R."/>
            <person name="Pangilinan J."/>
            <person name="Park H.-J."/>
            <person name="Ramirez L."/>
            <person name="Alfaro M."/>
            <person name="Sun H."/>
            <person name="Tritt A."/>
            <person name="Yoshinaga Y."/>
            <person name="Zwiers L.-H."/>
            <person name="Turgeon B."/>
            <person name="Goodwin S."/>
            <person name="Spatafora J."/>
            <person name="Crous P."/>
            <person name="Grigoriev I."/>
        </authorList>
    </citation>
    <scope>NUCLEOTIDE SEQUENCE</scope>
    <source>
        <strain evidence="14">CBS 269.34</strain>
    </source>
</reference>
<dbReference type="OrthoDB" id="25872at2759"/>
<dbReference type="SMART" id="SM00804">
    <property type="entry name" value="TAP_C"/>
    <property type="match status" value="1"/>
</dbReference>
<dbReference type="GO" id="GO:0016973">
    <property type="term" value="P:poly(A)+ mRNA export from nucleus"/>
    <property type="evidence" value="ECO:0007669"/>
    <property type="project" value="TreeGrafter"/>
</dbReference>
<dbReference type="PROSITE" id="PS50177">
    <property type="entry name" value="NTF2_DOMAIN"/>
    <property type="match status" value="1"/>
</dbReference>
<evidence type="ECO:0000256" key="6">
    <source>
        <dbReference type="ARBA" id="ARBA00022737"/>
    </source>
</evidence>
<dbReference type="GO" id="GO:0003723">
    <property type="term" value="F:RNA binding"/>
    <property type="evidence" value="ECO:0007669"/>
    <property type="project" value="TreeGrafter"/>
</dbReference>
<dbReference type="InterPro" id="IPR001611">
    <property type="entry name" value="Leu-rich_rpt"/>
</dbReference>
<accession>A0A6A6R4F0</accession>
<keyword evidence="4" id="KW-0963">Cytoplasm</keyword>
<dbReference type="SUPFAM" id="SSF46934">
    <property type="entry name" value="UBA-like"/>
    <property type="match status" value="1"/>
</dbReference>
<dbReference type="Pfam" id="PF03943">
    <property type="entry name" value="TAP_C"/>
    <property type="match status" value="1"/>
</dbReference>
<dbReference type="InterPro" id="IPR002075">
    <property type="entry name" value="NTF2_dom"/>
</dbReference>
<comment type="similarity">
    <text evidence="2">Belongs to the NXF family.</text>
</comment>
<dbReference type="InterPro" id="IPR057125">
    <property type="entry name" value="NXF1/2/3/5-like_LRR"/>
</dbReference>
<feature type="compositionally biased region" description="Polar residues" evidence="11">
    <location>
        <begin position="170"/>
        <end position="182"/>
    </location>
</feature>
<dbReference type="Proteomes" id="UP000799750">
    <property type="component" value="Unassembled WGS sequence"/>
</dbReference>
<dbReference type="SUPFAM" id="SSF54427">
    <property type="entry name" value="NTF2-like"/>
    <property type="match status" value="1"/>
</dbReference>
<dbReference type="AlphaFoldDB" id="A0A6A6R4F0"/>
<proteinExistence type="inferred from homology"/>
<name>A0A6A6R4F0_9PEZI</name>
<evidence type="ECO:0000256" key="2">
    <source>
        <dbReference type="ARBA" id="ARBA00009285"/>
    </source>
</evidence>
<dbReference type="PANTHER" id="PTHR10662">
    <property type="entry name" value="NUCLEAR RNA EXPORT FACTOR"/>
    <property type="match status" value="1"/>
</dbReference>
<sequence>KTDREGDVVMEGGISRPGDRGGRGGRGRGGRGRGGGINTERLQRDILKHVGDGARPASMRNITPDRQSSLVELQVTGWVNSKASSNEDRGVSSLITFLERHATKRSAIFRQRGGKAATGSRINRSRVEGDILHIFVPQQEYEAYSRLNNFVFAGKPIIVTCENPPRSRSPHNSATSPEPPNEVQQLIQDFLSRRFDPSSNLLRLNALGTDEKLQEIGMFKTEETQGKFFLATMKVCSAQFQTAEEKRETIQSVSLADNSLLNLSIVTSLAQTFPDLKNLDLSGNKIENTSALIAWRHKFRLLEQLLLNNNPIEKLQPGWEVEVMKWFPKLRVLNGIEVRTDAQLAQMDEPKAIPWVMKPDFNDENDIVQNLLLEFFPAYDSDRAALANKYYDKDCSFSININTHALRDKDVQDPMQKQAWDPYIRFSRNLKHLNNPNVRTIRKVTGPEEIAKIWTQLPATRHPALTSDFHKWVIECHAQQGVRDPTNTYPQGLLGFVVTIHGEYEEPISARQDRTMRRSFDRTFIVGPGGPTGVRIQSDILTVRAYGGFSAFRAQVAKQEELQLNQQLGLPGVALAMAPAPAPIAPVMERDQMVLEVAKVTGLTAAAATQCLEQSNWDLHTALVTFETYKAALPADAF</sequence>
<dbReference type="CDD" id="cd14342">
    <property type="entry name" value="UBA_TAP-C"/>
    <property type="match status" value="1"/>
</dbReference>
<evidence type="ECO:0000256" key="8">
    <source>
        <dbReference type="ARBA" id="ARBA00023242"/>
    </source>
</evidence>
<evidence type="ECO:0000256" key="4">
    <source>
        <dbReference type="ARBA" id="ARBA00022490"/>
    </source>
</evidence>
<feature type="domain" description="NTF2" evidence="12">
    <location>
        <begin position="367"/>
        <end position="543"/>
    </location>
</feature>
<evidence type="ECO:0000313" key="14">
    <source>
        <dbReference type="EMBL" id="KAF2498307.1"/>
    </source>
</evidence>
<dbReference type="Pfam" id="PF22602">
    <property type="entry name" value="NXF_NTF2"/>
    <property type="match status" value="1"/>
</dbReference>
<dbReference type="FunFam" id="3.10.450.50:FF:000013">
    <property type="entry name" value="mRNA export factor mex67"/>
    <property type="match status" value="1"/>
</dbReference>
<dbReference type="InterPro" id="IPR009060">
    <property type="entry name" value="UBA-like_sf"/>
</dbReference>
<keyword evidence="8" id="KW-0539">Nucleus</keyword>
<keyword evidence="5" id="KW-0433">Leucine-rich repeat</keyword>
<dbReference type="PROSITE" id="PS51281">
    <property type="entry name" value="TAP_C"/>
    <property type="match status" value="1"/>
</dbReference>
<evidence type="ECO:0000256" key="1">
    <source>
        <dbReference type="ARBA" id="ARBA00004123"/>
    </source>
</evidence>
<dbReference type="InterPro" id="IPR032710">
    <property type="entry name" value="NTF2-like_dom_sf"/>
</dbReference>
<evidence type="ECO:0000256" key="3">
    <source>
        <dbReference type="ARBA" id="ARBA00022448"/>
    </source>
</evidence>
<dbReference type="SUPFAM" id="SSF52058">
    <property type="entry name" value="L domain-like"/>
    <property type="match status" value="1"/>
</dbReference>
<dbReference type="InterPro" id="IPR032675">
    <property type="entry name" value="LRR_dom_sf"/>
</dbReference>
<keyword evidence="7" id="KW-0509">mRNA transport</keyword>
<dbReference type="GO" id="GO:0005634">
    <property type="term" value="C:nucleus"/>
    <property type="evidence" value="ECO:0007669"/>
    <property type="project" value="UniProtKB-SubCell"/>
</dbReference>
<comment type="subcellular location">
    <subcellularLocation>
        <location evidence="1">Nucleus</location>
    </subcellularLocation>
</comment>
<dbReference type="PROSITE" id="PS51450">
    <property type="entry name" value="LRR"/>
    <property type="match status" value="1"/>
</dbReference>
<dbReference type="Pfam" id="PF24048">
    <property type="entry name" value="LRR_NXF1-5"/>
    <property type="match status" value="1"/>
</dbReference>
<feature type="region of interest" description="Disordered" evidence="11">
    <location>
        <begin position="1"/>
        <end position="39"/>
    </location>
</feature>
<dbReference type="Gene3D" id="3.80.10.10">
    <property type="entry name" value="Ribonuclease Inhibitor"/>
    <property type="match status" value="1"/>
</dbReference>
<evidence type="ECO:0000313" key="15">
    <source>
        <dbReference type="Proteomes" id="UP000799750"/>
    </source>
</evidence>
<organism evidence="14 15">
    <name type="scientific">Lophium mytilinum</name>
    <dbReference type="NCBI Taxonomy" id="390894"/>
    <lineage>
        <taxon>Eukaryota</taxon>
        <taxon>Fungi</taxon>
        <taxon>Dikarya</taxon>
        <taxon>Ascomycota</taxon>
        <taxon>Pezizomycotina</taxon>
        <taxon>Dothideomycetes</taxon>
        <taxon>Pleosporomycetidae</taxon>
        <taxon>Mytilinidiales</taxon>
        <taxon>Mytilinidiaceae</taxon>
        <taxon>Lophium</taxon>
    </lineage>
</organism>
<evidence type="ECO:0000256" key="9">
    <source>
        <dbReference type="ARBA" id="ARBA00055253"/>
    </source>
</evidence>
<feature type="region of interest" description="Disordered" evidence="11">
    <location>
        <begin position="162"/>
        <end position="182"/>
    </location>
</feature>
<feature type="domain" description="TAP-C" evidence="13">
    <location>
        <begin position="588"/>
        <end position="638"/>
    </location>
</feature>
<dbReference type="Gene3D" id="3.10.450.50">
    <property type="match status" value="1"/>
</dbReference>
<evidence type="ECO:0000259" key="12">
    <source>
        <dbReference type="PROSITE" id="PS50177"/>
    </source>
</evidence>
<dbReference type="InterPro" id="IPR030217">
    <property type="entry name" value="NXF_fam"/>
</dbReference>
<keyword evidence="15" id="KW-1185">Reference proteome</keyword>
<dbReference type="InterPro" id="IPR005637">
    <property type="entry name" value="TAP_C_dom"/>
</dbReference>
<protein>
    <recommendedName>
        <fullName evidence="10">mRNA export factor MEX67</fullName>
    </recommendedName>
</protein>
<evidence type="ECO:0000256" key="5">
    <source>
        <dbReference type="ARBA" id="ARBA00022614"/>
    </source>
</evidence>
<comment type="function">
    <text evidence="9">Involved in the export of mRNA from the nucleus to the cytoplasm.</text>
</comment>
<evidence type="ECO:0000256" key="10">
    <source>
        <dbReference type="ARBA" id="ARBA00069694"/>
    </source>
</evidence>